<keyword evidence="4 8" id="KW-0999">Mitochondrion inner membrane</keyword>
<organism evidence="14">
    <name type="scientific">Salpingoeca rosetta (strain ATCC 50818 / BSB-021)</name>
    <dbReference type="NCBI Taxonomy" id="946362"/>
    <lineage>
        <taxon>Eukaryota</taxon>
        <taxon>Choanoflagellata</taxon>
        <taxon>Craspedida</taxon>
        <taxon>Salpingoecidae</taxon>
        <taxon>Salpingoeca</taxon>
    </lineage>
</organism>
<dbReference type="CDD" id="cd02968">
    <property type="entry name" value="SCO"/>
    <property type="match status" value="1"/>
</dbReference>
<evidence type="ECO:0000256" key="3">
    <source>
        <dbReference type="ARBA" id="ARBA00022723"/>
    </source>
</evidence>
<keyword evidence="7" id="KW-0472">Membrane</keyword>
<dbReference type="InterPro" id="IPR036249">
    <property type="entry name" value="Thioredoxin-like_sf"/>
</dbReference>
<evidence type="ECO:0000256" key="12">
    <source>
        <dbReference type="SAM" id="SignalP"/>
    </source>
</evidence>
<dbReference type="InterPro" id="IPR003782">
    <property type="entry name" value="SCO1/SenC"/>
</dbReference>
<feature type="binding site" evidence="9">
    <location>
        <position position="169"/>
    </location>
    <ligand>
        <name>Cu cation</name>
        <dbReference type="ChEBI" id="CHEBI:23378"/>
    </ligand>
</feature>
<feature type="chain" id="PRO_5003288511" evidence="12">
    <location>
        <begin position="17"/>
        <end position="297"/>
    </location>
</feature>
<dbReference type="PANTHER" id="PTHR12151">
    <property type="entry name" value="ELECTRON TRANSPORT PROTIN SCO1/SENC FAMILY MEMBER"/>
    <property type="match status" value="1"/>
</dbReference>
<dbReference type="STRING" id="946362.F2U9C2"/>
<evidence type="ECO:0000256" key="4">
    <source>
        <dbReference type="ARBA" id="ARBA00022792"/>
    </source>
</evidence>
<feature type="binding site" evidence="9">
    <location>
        <position position="165"/>
    </location>
    <ligand>
        <name>Cu cation</name>
        <dbReference type="ChEBI" id="CHEBI:23378"/>
    </ligand>
</feature>
<sequence length="297" mass="32826">MMAMMMGGMRAALSRAVCVVGGSSGSGAAAVARGFHNSGRPAPVRRQLSRATRRFQQEQQQQRPKQQQTKSEPTPPSKTRGSLGRGGPISWKSLVAMLALGGGAVYYFQSARQQAEQERLKRTTKAAGRPALGGPYELVDTKGNKATNEDFLGKWHLLYFGFTFCPDVCPEELEKMAEIVDAIDKKKGKDSITPIFISVDPDRDTPDKVAAYVKQFHPKMVGLTGTHDQIKHICKQFRVYYSRPNPDGEEDYLVDHSIIQYLMAPDGTFVAYYGQNTTAEQATKSILDHMDTYTPPS</sequence>
<dbReference type="FunCoup" id="F2U9C2">
    <property type="interactions" value="1179"/>
</dbReference>
<keyword evidence="6 8" id="KW-0496">Mitochondrion</keyword>
<keyword evidence="10" id="KW-1015">Disulfide bond</keyword>
<accession>F2U9C2</accession>
<gene>
    <name evidence="13" type="ORF">PTSG_05038</name>
</gene>
<feature type="region of interest" description="Disordered" evidence="11">
    <location>
        <begin position="51"/>
        <end position="86"/>
    </location>
</feature>
<comment type="similarity">
    <text evidence="2 8">Belongs to the SCO1/2 family.</text>
</comment>
<dbReference type="OrthoDB" id="270009at2759"/>
<dbReference type="EMBL" id="GL832965">
    <property type="protein sequence ID" value="EGD73325.1"/>
    <property type="molecule type" value="Genomic_DNA"/>
</dbReference>
<evidence type="ECO:0000256" key="2">
    <source>
        <dbReference type="ARBA" id="ARBA00010996"/>
    </source>
</evidence>
<dbReference type="GO" id="GO:0005743">
    <property type="term" value="C:mitochondrial inner membrane"/>
    <property type="evidence" value="ECO:0007669"/>
    <property type="project" value="UniProtKB-SubCell"/>
</dbReference>
<protein>
    <submittedName>
        <fullName evidence="13">SCO1 protein</fullName>
    </submittedName>
</protein>
<evidence type="ECO:0000256" key="8">
    <source>
        <dbReference type="PIRNR" id="PIRNR037736"/>
    </source>
</evidence>
<evidence type="ECO:0000313" key="14">
    <source>
        <dbReference type="Proteomes" id="UP000007799"/>
    </source>
</evidence>
<keyword evidence="14" id="KW-1185">Reference proteome</keyword>
<keyword evidence="3 9" id="KW-0479">Metal-binding</keyword>
<dbReference type="GO" id="GO:0005507">
    <property type="term" value="F:copper ion binding"/>
    <property type="evidence" value="ECO:0007669"/>
    <property type="project" value="InterPro"/>
</dbReference>
<reference evidence="13" key="1">
    <citation type="submission" date="2009-08" db="EMBL/GenBank/DDBJ databases">
        <title>Annotation of Salpingoeca rosetta.</title>
        <authorList>
            <consortium name="The Broad Institute Genome Sequencing Platform"/>
            <person name="Russ C."/>
            <person name="Cuomo C."/>
            <person name="Burger G."/>
            <person name="Gray M.W."/>
            <person name="Holland P.W.H."/>
            <person name="King N."/>
            <person name="Lang F.B.F."/>
            <person name="Roger A.J."/>
            <person name="Ruiz-Trillo I."/>
            <person name="Young S.K."/>
            <person name="Zeng Q."/>
            <person name="Gargeya S."/>
            <person name="Alvarado L."/>
            <person name="Berlin A."/>
            <person name="Chapman S.B."/>
            <person name="Chen Z."/>
            <person name="Freedman E."/>
            <person name="Gellesch M."/>
            <person name="Goldberg J."/>
            <person name="Griggs A."/>
            <person name="Gujja S."/>
            <person name="Heilman E."/>
            <person name="Heiman D."/>
            <person name="Howarth C."/>
            <person name="Mehta T."/>
            <person name="Neiman D."/>
            <person name="Pearson M."/>
            <person name="Roberts A."/>
            <person name="Saif S."/>
            <person name="Shea T."/>
            <person name="Shenoy N."/>
            <person name="Sisk P."/>
            <person name="Stolte C."/>
            <person name="Sykes S."/>
            <person name="White J."/>
            <person name="Yandava C."/>
            <person name="Haas B."/>
            <person name="Nusbaum C."/>
            <person name="Birren B."/>
        </authorList>
    </citation>
    <scope>NUCLEOTIDE SEQUENCE [LARGE SCALE GENOMIC DNA]</scope>
    <source>
        <strain evidence="13">ATCC 50818</strain>
    </source>
</reference>
<evidence type="ECO:0000256" key="7">
    <source>
        <dbReference type="ARBA" id="ARBA00023136"/>
    </source>
</evidence>
<dbReference type="GO" id="GO:0006878">
    <property type="term" value="P:intracellular copper ion homeostasis"/>
    <property type="evidence" value="ECO:0007669"/>
    <property type="project" value="UniProtKB-UniRule"/>
</dbReference>
<dbReference type="GO" id="GO:0016531">
    <property type="term" value="F:copper chaperone activity"/>
    <property type="evidence" value="ECO:0007669"/>
    <property type="project" value="InterPro"/>
</dbReference>
<dbReference type="InParanoid" id="F2U9C2"/>
<dbReference type="OMA" id="MLYFRVE"/>
<evidence type="ECO:0000256" key="5">
    <source>
        <dbReference type="ARBA" id="ARBA00023008"/>
    </source>
</evidence>
<dbReference type="FunFam" id="3.40.30.10:FF:000013">
    <property type="entry name" value="Blast:Protein SCO1 homolog, mitochondrial"/>
    <property type="match status" value="1"/>
</dbReference>
<dbReference type="KEGG" id="sre:PTSG_05038"/>
<evidence type="ECO:0000256" key="1">
    <source>
        <dbReference type="ARBA" id="ARBA00004273"/>
    </source>
</evidence>
<dbReference type="Gene3D" id="3.40.30.10">
    <property type="entry name" value="Glutaredoxin"/>
    <property type="match status" value="1"/>
</dbReference>
<comment type="subcellular location">
    <subcellularLocation>
        <location evidence="1 8">Mitochondrion inner membrane</location>
    </subcellularLocation>
</comment>
<evidence type="ECO:0000256" key="9">
    <source>
        <dbReference type="PIRSR" id="PIRSR037736-1"/>
    </source>
</evidence>
<keyword evidence="5 9" id="KW-0186">Copper</keyword>
<dbReference type="PANTHER" id="PTHR12151:SF5">
    <property type="entry name" value="AT19154P"/>
    <property type="match status" value="1"/>
</dbReference>
<dbReference type="GeneID" id="16074936"/>
<feature type="compositionally biased region" description="Low complexity" evidence="11">
    <location>
        <begin position="57"/>
        <end position="68"/>
    </location>
</feature>
<proteinExistence type="inferred from homology"/>
<dbReference type="Proteomes" id="UP000007799">
    <property type="component" value="Unassembled WGS sequence"/>
</dbReference>
<feature type="signal peptide" evidence="12">
    <location>
        <begin position="1"/>
        <end position="16"/>
    </location>
</feature>
<keyword evidence="12" id="KW-0732">Signal</keyword>
<evidence type="ECO:0000256" key="6">
    <source>
        <dbReference type="ARBA" id="ARBA00023128"/>
    </source>
</evidence>
<dbReference type="SUPFAM" id="SSF52833">
    <property type="entry name" value="Thioredoxin-like"/>
    <property type="match status" value="1"/>
</dbReference>
<evidence type="ECO:0000313" key="13">
    <source>
        <dbReference type="EMBL" id="EGD73325.1"/>
    </source>
</evidence>
<feature type="compositionally biased region" description="Polar residues" evidence="11">
    <location>
        <begin position="69"/>
        <end position="80"/>
    </location>
</feature>
<dbReference type="GO" id="GO:0033617">
    <property type="term" value="P:mitochondrial respiratory chain complex IV assembly"/>
    <property type="evidence" value="ECO:0007669"/>
    <property type="project" value="TreeGrafter"/>
</dbReference>
<evidence type="ECO:0000256" key="10">
    <source>
        <dbReference type="PIRSR" id="PIRSR603782-2"/>
    </source>
</evidence>
<name>F2U9C2_SALR5</name>
<dbReference type="InterPro" id="IPR017276">
    <property type="entry name" value="Synth_of_cyt-c-oxidase_Sco1/2"/>
</dbReference>
<dbReference type="Pfam" id="PF02630">
    <property type="entry name" value="SCO1-SenC"/>
    <property type="match status" value="1"/>
</dbReference>
<feature type="binding site" evidence="9">
    <location>
        <position position="256"/>
    </location>
    <ligand>
        <name>Cu cation</name>
        <dbReference type="ChEBI" id="CHEBI:23378"/>
    </ligand>
</feature>
<dbReference type="PIRSF" id="PIRSF037736">
    <property type="entry name" value="SCO1"/>
    <property type="match status" value="1"/>
</dbReference>
<dbReference type="RefSeq" id="XP_004994355.1">
    <property type="nucleotide sequence ID" value="XM_004994298.1"/>
</dbReference>
<dbReference type="AlphaFoldDB" id="F2U9C2"/>
<evidence type="ECO:0000256" key="11">
    <source>
        <dbReference type="SAM" id="MobiDB-lite"/>
    </source>
</evidence>
<feature type="disulfide bond" description="Redox-active" evidence="10">
    <location>
        <begin position="165"/>
        <end position="169"/>
    </location>
</feature>
<dbReference type="eggNOG" id="KOG2792">
    <property type="taxonomic scope" value="Eukaryota"/>
</dbReference>